<keyword evidence="7" id="KW-0503">Monooxygenase</keyword>
<dbReference type="GO" id="GO:0020037">
    <property type="term" value="F:heme binding"/>
    <property type="evidence" value="ECO:0007669"/>
    <property type="project" value="InterPro"/>
</dbReference>
<dbReference type="InterPro" id="IPR036396">
    <property type="entry name" value="Cyt_P450_sf"/>
</dbReference>
<evidence type="ECO:0000256" key="3">
    <source>
        <dbReference type="ARBA" id="ARBA00022617"/>
    </source>
</evidence>
<dbReference type="PANTHER" id="PTHR24296">
    <property type="entry name" value="CYTOCHROME P450"/>
    <property type="match status" value="1"/>
</dbReference>
<accession>A0AA39VFW3</accession>
<dbReference type="GO" id="GO:0016705">
    <property type="term" value="F:oxidoreductase activity, acting on paired donors, with incorporation or reduction of molecular oxygen"/>
    <property type="evidence" value="ECO:0007669"/>
    <property type="project" value="InterPro"/>
</dbReference>
<dbReference type="PRINTS" id="PR00463">
    <property type="entry name" value="EP450I"/>
</dbReference>
<dbReference type="InterPro" id="IPR001128">
    <property type="entry name" value="Cyt_P450"/>
</dbReference>
<keyword evidence="6" id="KW-0408">Iron</keyword>
<dbReference type="GO" id="GO:0005506">
    <property type="term" value="F:iron ion binding"/>
    <property type="evidence" value="ECO:0007669"/>
    <property type="project" value="InterPro"/>
</dbReference>
<gene>
    <name evidence="8" type="ORF">LWI29_013787</name>
</gene>
<evidence type="ECO:0000256" key="4">
    <source>
        <dbReference type="ARBA" id="ARBA00022723"/>
    </source>
</evidence>
<dbReference type="SUPFAM" id="SSF48264">
    <property type="entry name" value="Cytochrome P450"/>
    <property type="match status" value="1"/>
</dbReference>
<evidence type="ECO:0000256" key="7">
    <source>
        <dbReference type="ARBA" id="ARBA00023033"/>
    </source>
</evidence>
<evidence type="ECO:0000256" key="1">
    <source>
        <dbReference type="ARBA" id="ARBA00001971"/>
    </source>
</evidence>
<name>A0AA39VFW3_ACESA</name>
<keyword evidence="5" id="KW-0560">Oxidoreductase</keyword>
<sequence length="504" mass="58411">MYLEFIILAIVFIVFLYQLTKHNQVLRKSAFVLQLILNFHKFHDKVAQFLQETKGTFLLQPACLGHMDMLFTSDPANVHYIMCAKFSDYVKGSEWRKRFDIFGDHSIFNTDFDEWKQNRKAARAFLCHQQCHQHVAKIIPDIIEQALIPVIEHVSEQDMAVDFQDLFKRYTFDFACLLTIGSNPNSLMIGPEHPFLKALDDAFEASFVRFVLPEKLWKLQRWLGIGKERKLSEGWKIIDEFCAEHISIKREKLGRTSEDEDEDEEGYLNLLSCFLTGRVIGSTHTPNDIRDDITNLLFGIADTTSTALSWFFWLLSKNTFAETKIRQELRRNLPESCDVKEWRPRHVDELDNLVYLHAALCETLRLYPPVPYEWRTPLGPDTLPSGHPVNQKTGIFISAYAMGRTASIWGEDCHEFKPERWITDDGGIKHEPPHKFFVFSAGSRIYLGKEIAFTLMKAIIATIIHNYDVQVIESHPVIPSLSVLFRMKHGLMARINKRRATLSE</sequence>
<comment type="similarity">
    <text evidence="2">Belongs to the cytochrome P450 family.</text>
</comment>
<dbReference type="InterPro" id="IPR002401">
    <property type="entry name" value="Cyt_P450_E_grp-I"/>
</dbReference>
<evidence type="ECO:0000256" key="6">
    <source>
        <dbReference type="ARBA" id="ARBA00023004"/>
    </source>
</evidence>
<dbReference type="GO" id="GO:0004497">
    <property type="term" value="F:monooxygenase activity"/>
    <property type="evidence" value="ECO:0007669"/>
    <property type="project" value="UniProtKB-KW"/>
</dbReference>
<keyword evidence="9" id="KW-1185">Reference proteome</keyword>
<dbReference type="Proteomes" id="UP001168877">
    <property type="component" value="Unassembled WGS sequence"/>
</dbReference>
<reference evidence="8" key="2">
    <citation type="submission" date="2023-06" db="EMBL/GenBank/DDBJ databases">
        <authorList>
            <person name="Swenson N.G."/>
            <person name="Wegrzyn J.L."/>
            <person name="Mcevoy S.L."/>
        </authorList>
    </citation>
    <scope>NUCLEOTIDE SEQUENCE</scope>
    <source>
        <strain evidence="8">NS2018</strain>
        <tissue evidence="8">Leaf</tissue>
    </source>
</reference>
<keyword evidence="4" id="KW-0479">Metal-binding</keyword>
<evidence type="ECO:0008006" key="10">
    <source>
        <dbReference type="Google" id="ProtNLM"/>
    </source>
</evidence>
<organism evidence="8 9">
    <name type="scientific">Acer saccharum</name>
    <name type="common">Sugar maple</name>
    <dbReference type="NCBI Taxonomy" id="4024"/>
    <lineage>
        <taxon>Eukaryota</taxon>
        <taxon>Viridiplantae</taxon>
        <taxon>Streptophyta</taxon>
        <taxon>Embryophyta</taxon>
        <taxon>Tracheophyta</taxon>
        <taxon>Spermatophyta</taxon>
        <taxon>Magnoliopsida</taxon>
        <taxon>eudicotyledons</taxon>
        <taxon>Gunneridae</taxon>
        <taxon>Pentapetalae</taxon>
        <taxon>rosids</taxon>
        <taxon>malvids</taxon>
        <taxon>Sapindales</taxon>
        <taxon>Sapindaceae</taxon>
        <taxon>Hippocastanoideae</taxon>
        <taxon>Acereae</taxon>
        <taxon>Acer</taxon>
    </lineage>
</organism>
<dbReference type="EMBL" id="JAUESC010000385">
    <property type="protein sequence ID" value="KAK0578652.1"/>
    <property type="molecule type" value="Genomic_DNA"/>
</dbReference>
<evidence type="ECO:0000313" key="9">
    <source>
        <dbReference type="Proteomes" id="UP001168877"/>
    </source>
</evidence>
<evidence type="ECO:0000313" key="8">
    <source>
        <dbReference type="EMBL" id="KAK0578652.1"/>
    </source>
</evidence>
<evidence type="ECO:0000256" key="2">
    <source>
        <dbReference type="ARBA" id="ARBA00010617"/>
    </source>
</evidence>
<dbReference type="Gene3D" id="1.10.630.10">
    <property type="entry name" value="Cytochrome P450"/>
    <property type="match status" value="1"/>
</dbReference>
<comment type="cofactor">
    <cofactor evidence="1">
        <name>heme</name>
        <dbReference type="ChEBI" id="CHEBI:30413"/>
    </cofactor>
</comment>
<dbReference type="CDD" id="cd11064">
    <property type="entry name" value="CYP86A"/>
    <property type="match status" value="1"/>
</dbReference>
<comment type="caution">
    <text evidence="8">The sequence shown here is derived from an EMBL/GenBank/DDBJ whole genome shotgun (WGS) entry which is preliminary data.</text>
</comment>
<evidence type="ECO:0000256" key="5">
    <source>
        <dbReference type="ARBA" id="ARBA00023002"/>
    </source>
</evidence>
<dbReference type="Pfam" id="PF00067">
    <property type="entry name" value="p450"/>
    <property type="match status" value="1"/>
</dbReference>
<keyword evidence="3" id="KW-0349">Heme</keyword>
<dbReference type="AlphaFoldDB" id="A0AA39VFW3"/>
<protein>
    <recommendedName>
        <fullName evidence="10">Cytochrome P450</fullName>
    </recommendedName>
</protein>
<reference evidence="8" key="1">
    <citation type="journal article" date="2022" name="Plant J.">
        <title>Strategies of tolerance reflected in two North American maple genomes.</title>
        <authorList>
            <person name="McEvoy S.L."/>
            <person name="Sezen U.U."/>
            <person name="Trouern-Trend A."/>
            <person name="McMahon S.M."/>
            <person name="Schaberg P.G."/>
            <person name="Yang J."/>
            <person name="Wegrzyn J.L."/>
            <person name="Swenson N.G."/>
        </authorList>
    </citation>
    <scope>NUCLEOTIDE SEQUENCE</scope>
    <source>
        <strain evidence="8">NS2018</strain>
    </source>
</reference>
<proteinExistence type="inferred from homology"/>